<dbReference type="EMBL" id="BGZK01002605">
    <property type="protein sequence ID" value="GBP95265.1"/>
    <property type="molecule type" value="Genomic_DNA"/>
</dbReference>
<protein>
    <submittedName>
        <fullName evidence="1">Uncharacterized protein</fullName>
    </submittedName>
</protein>
<gene>
    <name evidence="1" type="ORF">EVAR_69237_1</name>
</gene>
<proteinExistence type="predicted"/>
<accession>A0A4C2A8F6</accession>
<keyword evidence="2" id="KW-1185">Reference proteome</keyword>
<dbReference type="Proteomes" id="UP000299102">
    <property type="component" value="Unassembled WGS sequence"/>
</dbReference>
<evidence type="ECO:0000313" key="1">
    <source>
        <dbReference type="EMBL" id="GBP95265.1"/>
    </source>
</evidence>
<sequence>MSKEAHGDRRELSPTLAYCGLGAIKDRRHQRGDNVRDRRFSVLYEAQDARDLFCHLSLKLAVRPWSGLNLIASDLKSMILTTERPLLHID</sequence>
<comment type="caution">
    <text evidence="1">The sequence shown here is derived from an EMBL/GenBank/DDBJ whole genome shotgun (WGS) entry which is preliminary data.</text>
</comment>
<organism evidence="1 2">
    <name type="scientific">Eumeta variegata</name>
    <name type="common">Bagworm moth</name>
    <name type="synonym">Eumeta japonica</name>
    <dbReference type="NCBI Taxonomy" id="151549"/>
    <lineage>
        <taxon>Eukaryota</taxon>
        <taxon>Metazoa</taxon>
        <taxon>Ecdysozoa</taxon>
        <taxon>Arthropoda</taxon>
        <taxon>Hexapoda</taxon>
        <taxon>Insecta</taxon>
        <taxon>Pterygota</taxon>
        <taxon>Neoptera</taxon>
        <taxon>Endopterygota</taxon>
        <taxon>Lepidoptera</taxon>
        <taxon>Glossata</taxon>
        <taxon>Ditrysia</taxon>
        <taxon>Tineoidea</taxon>
        <taxon>Psychidae</taxon>
        <taxon>Oiketicinae</taxon>
        <taxon>Eumeta</taxon>
    </lineage>
</organism>
<name>A0A4C2A8F6_EUMVA</name>
<evidence type="ECO:0000313" key="2">
    <source>
        <dbReference type="Proteomes" id="UP000299102"/>
    </source>
</evidence>
<dbReference type="AlphaFoldDB" id="A0A4C2A8F6"/>
<reference evidence="1 2" key="1">
    <citation type="journal article" date="2019" name="Commun. Biol.">
        <title>The bagworm genome reveals a unique fibroin gene that provides high tensile strength.</title>
        <authorList>
            <person name="Kono N."/>
            <person name="Nakamura H."/>
            <person name="Ohtoshi R."/>
            <person name="Tomita M."/>
            <person name="Numata K."/>
            <person name="Arakawa K."/>
        </authorList>
    </citation>
    <scope>NUCLEOTIDE SEQUENCE [LARGE SCALE GENOMIC DNA]</scope>
</reference>